<dbReference type="OrthoDB" id="191194at2759"/>
<gene>
    <name evidence="2" type="ORF">TrCOL_g12095</name>
</gene>
<organism evidence="2 3">
    <name type="scientific">Triparma columacea</name>
    <dbReference type="NCBI Taxonomy" id="722753"/>
    <lineage>
        <taxon>Eukaryota</taxon>
        <taxon>Sar</taxon>
        <taxon>Stramenopiles</taxon>
        <taxon>Ochrophyta</taxon>
        <taxon>Bolidophyceae</taxon>
        <taxon>Parmales</taxon>
        <taxon>Triparmaceae</taxon>
        <taxon>Triparma</taxon>
    </lineage>
</organism>
<feature type="signal peptide" evidence="1">
    <location>
        <begin position="1"/>
        <end position="24"/>
    </location>
</feature>
<feature type="chain" id="PRO_5040769766" evidence="1">
    <location>
        <begin position="25"/>
        <end position="396"/>
    </location>
</feature>
<evidence type="ECO:0000313" key="2">
    <source>
        <dbReference type="EMBL" id="GMI48151.1"/>
    </source>
</evidence>
<proteinExistence type="predicted"/>
<name>A0A9W7GLY6_9STRA</name>
<protein>
    <submittedName>
        <fullName evidence="2">Uncharacterized protein</fullName>
    </submittedName>
</protein>
<dbReference type="EMBL" id="BRYA01000376">
    <property type="protein sequence ID" value="GMI48151.1"/>
    <property type="molecule type" value="Genomic_DNA"/>
</dbReference>
<dbReference type="AlphaFoldDB" id="A0A9W7GLY6"/>
<dbReference type="Proteomes" id="UP001165065">
    <property type="component" value="Unassembled WGS sequence"/>
</dbReference>
<comment type="caution">
    <text evidence="2">The sequence shown here is derived from an EMBL/GenBank/DDBJ whole genome shotgun (WGS) entry which is preliminary data.</text>
</comment>
<keyword evidence="3" id="KW-1185">Reference proteome</keyword>
<accession>A0A9W7GLY6</accession>
<sequence length="396" mass="43093">MLNNLMKFFGALAALLLGGGHVASQSSPLLTVMVTANGQDVPMDLNRGESPLAAAVRFVNQHNLGVSVDPQTREPSQMTIQLAEVLLAQLTTKQEQNQRETEKKPIASFPVMAEGGQQLRFDHYEGGDIALEAQAFCQSALSNVDLGPCVASIVNGANQVMAETPPPKTERKVMLQLPINVNGQQIPMGIAEGEDATVASGFFCRGLNLGTEDAFSGCVDQVKPLAEAKIVEWMQEQEAARQKSEQKNDEPPLFEIPIQVGERILPLTFTLAENPATTTKRFCDVQWGYISTVLQSYEEGGEISKDLCFNTLYGMVTNMIDEMLKSDDGRKLVESQRLFVVPVQIETDQGESTLDLNVFQGQTANEAVGEFLRVNGIGEGARSQLVDLVMQKASTL</sequence>
<evidence type="ECO:0000313" key="3">
    <source>
        <dbReference type="Proteomes" id="UP001165065"/>
    </source>
</evidence>
<keyword evidence="1" id="KW-0732">Signal</keyword>
<reference evidence="3" key="1">
    <citation type="journal article" date="2023" name="Commun. Biol.">
        <title>Genome analysis of Parmales, the sister group of diatoms, reveals the evolutionary specialization of diatoms from phago-mixotrophs to photoautotrophs.</title>
        <authorList>
            <person name="Ban H."/>
            <person name="Sato S."/>
            <person name="Yoshikawa S."/>
            <person name="Yamada K."/>
            <person name="Nakamura Y."/>
            <person name="Ichinomiya M."/>
            <person name="Sato N."/>
            <person name="Blanc-Mathieu R."/>
            <person name="Endo H."/>
            <person name="Kuwata A."/>
            <person name="Ogata H."/>
        </authorList>
    </citation>
    <scope>NUCLEOTIDE SEQUENCE [LARGE SCALE GENOMIC DNA]</scope>
</reference>
<evidence type="ECO:0000256" key="1">
    <source>
        <dbReference type="SAM" id="SignalP"/>
    </source>
</evidence>